<feature type="domain" description="ZU5" evidence="1">
    <location>
        <begin position="399"/>
        <end position="535"/>
    </location>
</feature>
<dbReference type="NCBIfam" id="TIGR04183">
    <property type="entry name" value="Por_Secre_tail"/>
    <property type="match status" value="1"/>
</dbReference>
<dbReference type="Pfam" id="PF13860">
    <property type="entry name" value="FlgD_ig"/>
    <property type="match status" value="1"/>
</dbReference>
<dbReference type="PANTHER" id="PTHR41775">
    <property type="entry name" value="SECRETED PROTEIN-RELATED"/>
    <property type="match status" value="1"/>
</dbReference>
<gene>
    <name evidence="2" type="ORF">CO110_00730</name>
</gene>
<dbReference type="GO" id="GO:0006508">
    <property type="term" value="P:proteolysis"/>
    <property type="evidence" value="ECO:0007669"/>
    <property type="project" value="InterPro"/>
</dbReference>
<dbReference type="InterPro" id="IPR000906">
    <property type="entry name" value="ZU5_dom"/>
</dbReference>
<dbReference type="EMBL" id="PFUI01000021">
    <property type="protein sequence ID" value="PJB30410.1"/>
    <property type="molecule type" value="Genomic_DNA"/>
</dbReference>
<name>A0A2M8AW44_9BACT</name>
<dbReference type="PROSITE" id="PS51145">
    <property type="entry name" value="ZU5"/>
    <property type="match status" value="1"/>
</dbReference>
<dbReference type="InterPro" id="IPR026444">
    <property type="entry name" value="Secre_tail"/>
</dbReference>
<dbReference type="InterPro" id="IPR008757">
    <property type="entry name" value="Peptidase_M6-like_domain"/>
</dbReference>
<proteinExistence type="predicted"/>
<evidence type="ECO:0000313" key="3">
    <source>
        <dbReference type="Proteomes" id="UP000231366"/>
    </source>
</evidence>
<evidence type="ECO:0000259" key="1">
    <source>
        <dbReference type="PROSITE" id="PS51145"/>
    </source>
</evidence>
<feature type="non-terminal residue" evidence="2">
    <location>
        <position position="1"/>
    </location>
</feature>
<reference evidence="3" key="1">
    <citation type="submission" date="2017-09" db="EMBL/GenBank/DDBJ databases">
        <title>Depth-based differentiation of microbial function through sediment-hosted aquifers and enrichment of novel symbionts in the deep terrestrial subsurface.</title>
        <authorList>
            <person name="Probst A.J."/>
            <person name="Ladd B."/>
            <person name="Jarett J.K."/>
            <person name="Geller-Mcgrath D.E."/>
            <person name="Sieber C.M.K."/>
            <person name="Emerson J.B."/>
            <person name="Anantharaman K."/>
            <person name="Thomas B.C."/>
            <person name="Malmstrom R."/>
            <person name="Stieglmeier M."/>
            <person name="Klingl A."/>
            <person name="Woyke T."/>
            <person name="Ryan C.M."/>
            <person name="Banfield J.F."/>
        </authorList>
    </citation>
    <scope>NUCLEOTIDE SEQUENCE [LARGE SCALE GENOMIC DNA]</scope>
</reference>
<dbReference type="InterPro" id="IPR013783">
    <property type="entry name" value="Ig-like_fold"/>
</dbReference>
<organism evidence="2 3">
    <name type="scientific">Candidatus Desantisbacteria bacterium CG_4_9_14_3_um_filter_40_11</name>
    <dbReference type="NCBI Taxonomy" id="1974546"/>
    <lineage>
        <taxon>Bacteria</taxon>
        <taxon>Candidatus Desantisiibacteriota</taxon>
    </lineage>
</organism>
<evidence type="ECO:0000313" key="2">
    <source>
        <dbReference type="EMBL" id="PJB30410.1"/>
    </source>
</evidence>
<dbReference type="InterPro" id="IPR025965">
    <property type="entry name" value="FlgD/Vpr_Ig-like"/>
</dbReference>
<dbReference type="PANTHER" id="PTHR41775:SF1">
    <property type="entry name" value="PEPTIDASE M6-LIKE DOMAIN-CONTAINING PROTEIN"/>
    <property type="match status" value="1"/>
</dbReference>
<dbReference type="Gene3D" id="2.60.40.4070">
    <property type="match status" value="1"/>
</dbReference>
<accession>A0A2M8AW44</accession>
<dbReference type="AlphaFoldDB" id="A0A2M8AW44"/>
<protein>
    <recommendedName>
        <fullName evidence="1">ZU5 domain-containing protein</fullName>
    </recommendedName>
</protein>
<dbReference type="Pfam" id="PF05547">
    <property type="entry name" value="Peptidase_M6"/>
    <property type="match status" value="1"/>
</dbReference>
<dbReference type="Proteomes" id="UP000231366">
    <property type="component" value="Unassembled WGS sequence"/>
</dbReference>
<sequence length="639" mass="70041">VSEHEGNASSFGIFCHEFGHQLGLPDLYNTDNDSAGIGNWSLMATGAWNGSPQGSSPAHFDAWCKVELDWITPQTVPTSLIQQSIPQAETNPVAYKLWNNTMDTKEYFLVENRQSAYLLGKGLLIYHVDENQQNNNNQSHYMVALEQADGRLELEHKTNNRGDAGDPYPGNTSNKYFDDLSNPNSRTYSGKHTYIAVKNISNSDSTMTADLSVFPLNINLTSPNNDSMLSTNTPTFAWTSVEGVGTYTLTVGTRTFSVATTTTGTILYRPALPLEENAYYPWSVTAGTKKGTYTSETWYFWINVVNSPPSVPILSFPINGQTISQQTPTFRWQASTDPDPKDEVRYALMYWTGSGTKTSGGTITSNSWTPPQNLSEGSYSWNVVAVDTIGITTWSGTETFTIQMITENGGTITGKDGTTTVIFPEGAVHGIVMFDIFMPDEIDANVQQVIDAAANVSIATNTIRQMQVTSGQIVFAKPVTIYIPYSGTTTTLQAIYALSPYGIWERIENSSINTTTQTISAQVYFFSVFGIGAAADYCPSTNIISSVANWPNPFIGGKESTTIYYILKDNAAISINIYNPIGELVWNTQYPANSNGGRQGVNEITWDGKNGEGERVSQGIYFCVIEANGSRKIRKIGVK</sequence>
<dbReference type="SUPFAM" id="SSF55486">
    <property type="entry name" value="Metalloproteases ('zincins'), catalytic domain"/>
    <property type="match status" value="1"/>
</dbReference>
<dbReference type="Gene3D" id="2.60.40.10">
    <property type="entry name" value="Immunoglobulins"/>
    <property type="match status" value="2"/>
</dbReference>
<comment type="caution">
    <text evidence="2">The sequence shown here is derived from an EMBL/GenBank/DDBJ whole genome shotgun (WGS) entry which is preliminary data.</text>
</comment>
<dbReference type="GO" id="GO:0008233">
    <property type="term" value="F:peptidase activity"/>
    <property type="evidence" value="ECO:0007669"/>
    <property type="project" value="InterPro"/>
</dbReference>